<keyword evidence="3 6" id="KW-0808">Transferase</keyword>
<name>A0ABN1TBE6_9ACTN</name>
<evidence type="ECO:0000256" key="3">
    <source>
        <dbReference type="ARBA" id="ARBA00022679"/>
    </source>
</evidence>
<dbReference type="CDD" id="cd06849">
    <property type="entry name" value="lipoyl_domain"/>
    <property type="match status" value="1"/>
</dbReference>
<feature type="domain" description="Peripheral subunit-binding (PSBD)" evidence="9">
    <location>
        <begin position="191"/>
        <end position="228"/>
    </location>
</feature>
<evidence type="ECO:0000259" key="8">
    <source>
        <dbReference type="PROSITE" id="PS50968"/>
    </source>
</evidence>
<keyword evidence="5 6" id="KW-0012">Acyltransferase</keyword>
<dbReference type="SUPFAM" id="SSF52777">
    <property type="entry name" value="CoA-dependent acyltransferases"/>
    <property type="match status" value="1"/>
</dbReference>
<evidence type="ECO:0000256" key="5">
    <source>
        <dbReference type="ARBA" id="ARBA00023315"/>
    </source>
</evidence>
<evidence type="ECO:0000259" key="9">
    <source>
        <dbReference type="PROSITE" id="PS51826"/>
    </source>
</evidence>
<accession>A0ABN1TBE6</accession>
<evidence type="ECO:0000256" key="1">
    <source>
        <dbReference type="ARBA" id="ARBA00001938"/>
    </source>
</evidence>
<evidence type="ECO:0000313" key="10">
    <source>
        <dbReference type="EMBL" id="GAA1072759.1"/>
    </source>
</evidence>
<feature type="region of interest" description="Disordered" evidence="7">
    <location>
        <begin position="79"/>
        <end position="110"/>
    </location>
</feature>
<dbReference type="Pfam" id="PF00198">
    <property type="entry name" value="2-oxoacid_dh"/>
    <property type="match status" value="1"/>
</dbReference>
<comment type="caution">
    <text evidence="10">The sequence shown here is derived from an EMBL/GenBank/DDBJ whole genome shotgun (WGS) entry which is preliminary data.</text>
</comment>
<dbReference type="InterPro" id="IPR000089">
    <property type="entry name" value="Biotin_lipoyl"/>
</dbReference>
<keyword evidence="11" id="KW-1185">Reference proteome</keyword>
<sequence>MAEFTMPSLGADMTEGTLLEWLVRPGDRVDRGDIVAVVDTAKAAIEVECFETGTVEELLVEPGTVVPVGAPLAVIAADTGTDSGTGTGTGTPAGAPSAVADERPAEQHAQPVATPLVRRLAEAGGVDLADVHGTGPGGRITRADVEAAPHASAEHPAEPAAAGPSRTRSRDQGPSEPGPPTAVEAAGARIRATPMARRIAEEAGLDLALVRGSGADGAVRAADVRAALRPAETEGARAGAESPRTAPESARTAGARAEAMRQAVGALMDRSKREIPHYYLSTTVDLAAAVRWLRERNRQLPVSERLVPAALMLKAAALAAREVPQLNGWWTDGFTPAPAVHLGVAVALRGGGLIAPAIRDAADLPLPELMARLRDLVARARAGRLRRSETSDPSITVTSLGDQGVEAVFGVIYPPQVALVGLGKVVERPWAADGMLGVRPVVTATLSADHRASDGATGARYLSALDRLLQQPEEL</sequence>
<dbReference type="PANTHER" id="PTHR43178">
    <property type="entry name" value="DIHYDROLIPOAMIDE ACETYLTRANSFERASE COMPONENT OF PYRUVATE DEHYDROGENASE COMPLEX"/>
    <property type="match status" value="1"/>
</dbReference>
<protein>
    <recommendedName>
        <fullName evidence="6">Dihydrolipoamide acetyltransferase component of pyruvate dehydrogenase complex</fullName>
        <ecNumber evidence="6">2.3.1.-</ecNumber>
    </recommendedName>
</protein>
<dbReference type="EMBL" id="BAAALD010000006">
    <property type="protein sequence ID" value="GAA1072759.1"/>
    <property type="molecule type" value="Genomic_DNA"/>
</dbReference>
<comment type="similarity">
    <text evidence="2 6">Belongs to the 2-oxoacid dehydrogenase family.</text>
</comment>
<dbReference type="InterPro" id="IPR050743">
    <property type="entry name" value="2-oxoacid_DH_E2_comp"/>
</dbReference>
<feature type="domain" description="Lipoyl-binding" evidence="8">
    <location>
        <begin position="1"/>
        <end position="76"/>
    </location>
</feature>
<dbReference type="Gene3D" id="3.30.559.10">
    <property type="entry name" value="Chloramphenicol acetyltransferase-like domain"/>
    <property type="match status" value="1"/>
</dbReference>
<evidence type="ECO:0000313" key="11">
    <source>
        <dbReference type="Proteomes" id="UP001499987"/>
    </source>
</evidence>
<dbReference type="InterPro" id="IPR004167">
    <property type="entry name" value="PSBD"/>
</dbReference>
<dbReference type="EC" id="2.3.1.-" evidence="6"/>
<comment type="cofactor">
    <cofactor evidence="1 6">
        <name>(R)-lipoate</name>
        <dbReference type="ChEBI" id="CHEBI:83088"/>
    </cofactor>
</comment>
<organism evidence="10 11">
    <name type="scientific">Kitasatospora arboriphila</name>
    <dbReference type="NCBI Taxonomy" id="258052"/>
    <lineage>
        <taxon>Bacteria</taxon>
        <taxon>Bacillati</taxon>
        <taxon>Actinomycetota</taxon>
        <taxon>Actinomycetes</taxon>
        <taxon>Kitasatosporales</taxon>
        <taxon>Streptomycetaceae</taxon>
        <taxon>Kitasatospora</taxon>
    </lineage>
</organism>
<dbReference type="Pfam" id="PF00364">
    <property type="entry name" value="Biotin_lipoyl"/>
    <property type="match status" value="1"/>
</dbReference>
<feature type="region of interest" description="Disordered" evidence="7">
    <location>
        <begin position="146"/>
        <end position="186"/>
    </location>
</feature>
<keyword evidence="4 6" id="KW-0450">Lipoyl</keyword>
<dbReference type="RefSeq" id="WP_344622306.1">
    <property type="nucleotide sequence ID" value="NZ_BAAALD010000006.1"/>
</dbReference>
<dbReference type="InterPro" id="IPR001078">
    <property type="entry name" value="2-oxoacid_DH_actylTfrase"/>
</dbReference>
<evidence type="ECO:0000256" key="4">
    <source>
        <dbReference type="ARBA" id="ARBA00022823"/>
    </source>
</evidence>
<proteinExistence type="inferred from homology"/>
<dbReference type="Gene3D" id="4.10.320.10">
    <property type="entry name" value="E3-binding domain"/>
    <property type="match status" value="2"/>
</dbReference>
<feature type="region of interest" description="Disordered" evidence="7">
    <location>
        <begin position="232"/>
        <end position="251"/>
    </location>
</feature>
<dbReference type="Proteomes" id="UP001499987">
    <property type="component" value="Unassembled WGS sequence"/>
</dbReference>
<gene>
    <name evidence="10" type="ORF">GCM10009663_10640</name>
</gene>
<dbReference type="Gene3D" id="2.40.50.100">
    <property type="match status" value="1"/>
</dbReference>
<dbReference type="InterPro" id="IPR011053">
    <property type="entry name" value="Single_hybrid_motif"/>
</dbReference>
<dbReference type="SUPFAM" id="SSF47005">
    <property type="entry name" value="Peripheral subunit-binding domain of 2-oxo acid dehydrogenase complex"/>
    <property type="match status" value="2"/>
</dbReference>
<feature type="compositionally biased region" description="Basic and acidic residues" evidence="7">
    <location>
        <begin position="146"/>
        <end position="157"/>
    </location>
</feature>
<dbReference type="Pfam" id="PF02817">
    <property type="entry name" value="E3_binding"/>
    <property type="match status" value="2"/>
</dbReference>
<evidence type="ECO:0000256" key="2">
    <source>
        <dbReference type="ARBA" id="ARBA00007317"/>
    </source>
</evidence>
<dbReference type="PROSITE" id="PS50968">
    <property type="entry name" value="BIOTINYL_LIPOYL"/>
    <property type="match status" value="1"/>
</dbReference>
<evidence type="ECO:0000256" key="7">
    <source>
        <dbReference type="SAM" id="MobiDB-lite"/>
    </source>
</evidence>
<dbReference type="PANTHER" id="PTHR43178:SF5">
    <property type="entry name" value="LIPOAMIDE ACYLTRANSFERASE COMPONENT OF BRANCHED-CHAIN ALPHA-KETO ACID DEHYDROGENASE COMPLEX, MITOCHONDRIAL"/>
    <property type="match status" value="1"/>
</dbReference>
<dbReference type="InterPro" id="IPR036625">
    <property type="entry name" value="E3-bd_dom_sf"/>
</dbReference>
<evidence type="ECO:0000256" key="6">
    <source>
        <dbReference type="RuleBase" id="RU003423"/>
    </source>
</evidence>
<dbReference type="PROSITE" id="PS51826">
    <property type="entry name" value="PSBD"/>
    <property type="match status" value="2"/>
</dbReference>
<dbReference type="SUPFAM" id="SSF51230">
    <property type="entry name" value="Single hybrid motif"/>
    <property type="match status" value="1"/>
</dbReference>
<feature type="domain" description="Peripheral subunit-binding (PSBD)" evidence="9">
    <location>
        <begin position="112"/>
        <end position="149"/>
    </location>
</feature>
<dbReference type="InterPro" id="IPR023213">
    <property type="entry name" value="CAT-like_dom_sf"/>
</dbReference>
<reference evidence="10 11" key="1">
    <citation type="journal article" date="2019" name="Int. J. Syst. Evol. Microbiol.">
        <title>The Global Catalogue of Microorganisms (GCM) 10K type strain sequencing project: providing services to taxonomists for standard genome sequencing and annotation.</title>
        <authorList>
            <consortium name="The Broad Institute Genomics Platform"/>
            <consortium name="The Broad Institute Genome Sequencing Center for Infectious Disease"/>
            <person name="Wu L."/>
            <person name="Ma J."/>
        </authorList>
    </citation>
    <scope>NUCLEOTIDE SEQUENCE [LARGE SCALE GENOMIC DNA]</scope>
    <source>
        <strain evidence="10 11">JCM 13002</strain>
    </source>
</reference>